<organism evidence="8 9">
    <name type="scientific">Tractidigestivibacter scatoligenes</name>
    <name type="common">Olsenella scatoligenes</name>
    <dbReference type="NCBI Taxonomy" id="1299998"/>
    <lineage>
        <taxon>Bacteria</taxon>
        <taxon>Bacillati</taxon>
        <taxon>Actinomycetota</taxon>
        <taxon>Coriobacteriia</taxon>
        <taxon>Coriobacteriales</taxon>
        <taxon>Atopobiaceae</taxon>
        <taxon>Tractidigestivibacter</taxon>
    </lineage>
</organism>
<feature type="region of interest" description="Disordered" evidence="4">
    <location>
        <begin position="1"/>
        <end position="39"/>
    </location>
</feature>
<dbReference type="SMART" id="SM00471">
    <property type="entry name" value="HDc"/>
    <property type="match status" value="1"/>
</dbReference>
<evidence type="ECO:0000256" key="4">
    <source>
        <dbReference type="SAM" id="MobiDB-lite"/>
    </source>
</evidence>
<dbReference type="GO" id="GO:0016301">
    <property type="term" value="F:kinase activity"/>
    <property type="evidence" value="ECO:0007669"/>
    <property type="project" value="UniProtKB-KW"/>
</dbReference>
<dbReference type="InterPro" id="IPR012675">
    <property type="entry name" value="Beta-grasp_dom_sf"/>
</dbReference>
<dbReference type="SUPFAM" id="SSF109604">
    <property type="entry name" value="HD-domain/PDEase-like"/>
    <property type="match status" value="1"/>
</dbReference>
<comment type="similarity">
    <text evidence="3">Belongs to the relA/spoT family.</text>
</comment>
<sequence>MGDDGTMAEKAQDALVATPAEGAKAPVPAGEASPAPVGPAAPVAPAVPVEAPAAPAAAAPAAPTPVPAKKPAVPDAANFRVLEEAARAYLDDEEWAKIDRSYHFAADYHRDQRRRSGEPYINHPVEVALILCEDLHMDEDTICAALLHDTVEDTPATLTQISDLFGETVAELVDGVTKLTSIKVTSMDEKQALNLRKMFLAMSKDIRVVIIKLADRLHNMRTLAALPPDRRLFKARETMDVYAPLADRLGISSIKWELEDLAFFWLEPEEYQRVARMVQDSRAQREDDTEAAIKTLDDELKRVGLKNYQITGRPKHLWSIYQKMTRKGRDFSDIYDLIALRIITQTVGDCYSALGAVHTLWHPMPGRFKDYIATPKANLYQSLHTTVVGPDGKPIEIQIRTVEMHEASEYGVAAHWLYKKAGNSKGKMSAEDRSIDSTINWIRRSLDWAVEDDIDDPHEFLNNLRVDLFEHEIFVFTPKGEVMSLRRDSTPLDFAYAVHTEVGNHCVGAKVNGSVVPLTYKLNMGDRVEVLTNKNAKPSRDWMNIVVTPSARAKIRKYFSVETRADDAEQGRSELAHELRRRGYGISTQRTVKAIDRVYPQFDYRTPDDLFAGIGTGKVSAKQVANRIEEILEEGSPEQLEAARKEAERQAAREEAIKENKPLMQSYAITQTAKGARRRSNCGVVVKGDADLLVHLAHCCNPVAGDDIVGFVTRGRGVSVHRANCPNVRDLMNHPERMIPVEWDTSGATEFRVEIVVEATDRMGLLKDITIAIGDAGGNILSAATQTGKQGIARLRFIVAISDASLLDALLASVSRVPSVYDARRIMPGEGANQMKQRV</sequence>
<dbReference type="FunFam" id="3.10.20.30:FF:000002">
    <property type="entry name" value="GTP pyrophosphokinase (RelA/SpoT)"/>
    <property type="match status" value="1"/>
</dbReference>
<dbReference type="CDD" id="cd04876">
    <property type="entry name" value="ACT_RelA-SpoT"/>
    <property type="match status" value="1"/>
</dbReference>
<evidence type="ECO:0000259" key="7">
    <source>
        <dbReference type="PROSITE" id="PS51880"/>
    </source>
</evidence>
<dbReference type="PANTHER" id="PTHR21262:SF31">
    <property type="entry name" value="GTP PYROPHOSPHOKINASE"/>
    <property type="match status" value="1"/>
</dbReference>
<dbReference type="NCBIfam" id="TIGR00691">
    <property type="entry name" value="spoT_relA"/>
    <property type="match status" value="1"/>
</dbReference>
<dbReference type="Pfam" id="PF13328">
    <property type="entry name" value="HD_4"/>
    <property type="match status" value="1"/>
</dbReference>
<dbReference type="RefSeq" id="WP_059055625.1">
    <property type="nucleotide sequence ID" value="NZ_LOJF01000011.1"/>
</dbReference>
<dbReference type="PROSITE" id="PS51671">
    <property type="entry name" value="ACT"/>
    <property type="match status" value="1"/>
</dbReference>
<evidence type="ECO:0000259" key="5">
    <source>
        <dbReference type="PROSITE" id="PS51671"/>
    </source>
</evidence>
<dbReference type="FunFam" id="1.10.3210.10:FF:000001">
    <property type="entry name" value="GTP pyrophosphokinase RelA"/>
    <property type="match status" value="1"/>
</dbReference>
<dbReference type="Pfam" id="PF02824">
    <property type="entry name" value="TGS"/>
    <property type="match status" value="1"/>
</dbReference>
<evidence type="ECO:0000259" key="6">
    <source>
        <dbReference type="PROSITE" id="PS51831"/>
    </source>
</evidence>
<keyword evidence="9" id="KW-1185">Reference proteome</keyword>
<dbReference type="InterPro" id="IPR045600">
    <property type="entry name" value="RelA/SpoT_AH_RIS"/>
</dbReference>
<dbReference type="STRING" id="1299998.AUL39_09360"/>
<dbReference type="CDD" id="cd00077">
    <property type="entry name" value="HDc"/>
    <property type="match status" value="1"/>
</dbReference>
<dbReference type="InterPro" id="IPR007685">
    <property type="entry name" value="RelA_SpoT"/>
</dbReference>
<dbReference type="SUPFAM" id="SSF81301">
    <property type="entry name" value="Nucleotidyltransferase"/>
    <property type="match status" value="1"/>
</dbReference>
<gene>
    <name evidence="8" type="ORF">AUL39_09360</name>
</gene>
<dbReference type="Proteomes" id="UP000054078">
    <property type="component" value="Unassembled WGS sequence"/>
</dbReference>
<accession>A0A117J3U1</accession>
<keyword evidence="8" id="KW-0808">Transferase</keyword>
<protein>
    <submittedName>
        <fullName evidence="8">GTP pyrophosphokinase</fullName>
    </submittedName>
</protein>
<dbReference type="GO" id="GO:0008728">
    <property type="term" value="F:GTP diphosphokinase activity"/>
    <property type="evidence" value="ECO:0007669"/>
    <property type="project" value="UniProtKB-EC"/>
</dbReference>
<comment type="pathway">
    <text evidence="1">Purine metabolism; ppGpp biosynthesis; ppGpp from GTP: step 1/2.</text>
</comment>
<comment type="function">
    <text evidence="3">In eubacteria ppGpp (guanosine 3'-diphosphate 5'-diphosphate) is a mediator of the stringent response that coordinates a variety of cellular activities in response to changes in nutritional abundance.</text>
</comment>
<dbReference type="PROSITE" id="PS51880">
    <property type="entry name" value="TGS"/>
    <property type="match status" value="1"/>
</dbReference>
<dbReference type="Gene3D" id="3.30.460.10">
    <property type="entry name" value="Beta Polymerase, domain 2"/>
    <property type="match status" value="1"/>
</dbReference>
<dbReference type="InterPro" id="IPR006674">
    <property type="entry name" value="HD_domain"/>
</dbReference>
<dbReference type="InterPro" id="IPR045865">
    <property type="entry name" value="ACT-like_dom_sf"/>
</dbReference>
<comment type="caution">
    <text evidence="8">The sequence shown here is derived from an EMBL/GenBank/DDBJ whole genome shotgun (WGS) entry which is preliminary data.</text>
</comment>
<feature type="domain" description="ACT" evidence="5">
    <location>
        <begin position="754"/>
        <end position="828"/>
    </location>
</feature>
<dbReference type="InterPro" id="IPR033655">
    <property type="entry name" value="TGS_RelA/SpoT"/>
</dbReference>
<dbReference type="InterPro" id="IPR002912">
    <property type="entry name" value="ACT_dom"/>
</dbReference>
<keyword evidence="8" id="KW-0418">Kinase</keyword>
<dbReference type="Pfam" id="PF19296">
    <property type="entry name" value="RelA_AH_RIS"/>
    <property type="match status" value="1"/>
</dbReference>
<dbReference type="GO" id="GO:0015970">
    <property type="term" value="P:guanosine tetraphosphate biosynthetic process"/>
    <property type="evidence" value="ECO:0007669"/>
    <property type="project" value="UniProtKB-UniPathway"/>
</dbReference>
<dbReference type="PANTHER" id="PTHR21262">
    <property type="entry name" value="GUANOSINE-3',5'-BIS DIPHOSPHATE 3'-PYROPHOSPHOHYDROLASE"/>
    <property type="match status" value="1"/>
</dbReference>
<dbReference type="SMART" id="SM00954">
    <property type="entry name" value="RelA_SpoT"/>
    <property type="match status" value="1"/>
</dbReference>
<dbReference type="CDD" id="cd01668">
    <property type="entry name" value="TGS_RSH"/>
    <property type="match status" value="1"/>
</dbReference>
<dbReference type="SUPFAM" id="SSF55021">
    <property type="entry name" value="ACT-like"/>
    <property type="match status" value="1"/>
</dbReference>
<reference evidence="8 9" key="1">
    <citation type="submission" date="2015-12" db="EMBL/GenBank/DDBJ databases">
        <title>Draft Genome Sequence of Olsenella scatoligenes SK9K4T; a Producer of 3-Methylindole- (skatole) and 4-Methylphenol- (p-cresol) Isolated from Pig Feces.</title>
        <authorList>
            <person name="Li X."/>
            <person name="Borg B."/>
            <person name="Canibe N."/>
        </authorList>
    </citation>
    <scope>NUCLEOTIDE SEQUENCE [LARGE SCALE GENOMIC DNA]</scope>
    <source>
        <strain evidence="8 9">SK9K4</strain>
    </source>
</reference>
<dbReference type="PROSITE" id="PS51831">
    <property type="entry name" value="HD"/>
    <property type="match status" value="1"/>
</dbReference>
<evidence type="ECO:0000256" key="2">
    <source>
        <dbReference type="ARBA" id="ARBA00048244"/>
    </source>
</evidence>
<dbReference type="Pfam" id="PF13291">
    <property type="entry name" value="ACT_4"/>
    <property type="match status" value="1"/>
</dbReference>
<feature type="domain" description="HD" evidence="6">
    <location>
        <begin position="120"/>
        <end position="220"/>
    </location>
</feature>
<dbReference type="Pfam" id="PF04607">
    <property type="entry name" value="RelA_SpoT"/>
    <property type="match status" value="1"/>
</dbReference>
<dbReference type="InterPro" id="IPR012676">
    <property type="entry name" value="TGS-like"/>
</dbReference>
<dbReference type="FunFam" id="3.30.460.10:FF:000001">
    <property type="entry name" value="GTP pyrophosphokinase RelA"/>
    <property type="match status" value="1"/>
</dbReference>
<evidence type="ECO:0000256" key="3">
    <source>
        <dbReference type="RuleBase" id="RU003847"/>
    </source>
</evidence>
<dbReference type="EMBL" id="LOJF01000011">
    <property type="protein sequence ID" value="KUH57884.1"/>
    <property type="molecule type" value="Genomic_DNA"/>
</dbReference>
<evidence type="ECO:0000256" key="1">
    <source>
        <dbReference type="ARBA" id="ARBA00004976"/>
    </source>
</evidence>
<dbReference type="GO" id="GO:0005886">
    <property type="term" value="C:plasma membrane"/>
    <property type="evidence" value="ECO:0007669"/>
    <property type="project" value="TreeGrafter"/>
</dbReference>
<feature type="domain" description="TGS" evidence="7">
    <location>
        <begin position="471"/>
        <end position="532"/>
    </location>
</feature>
<dbReference type="AlphaFoldDB" id="A0A117J3U1"/>
<dbReference type="InterPro" id="IPR003607">
    <property type="entry name" value="HD/PDEase_dom"/>
</dbReference>
<dbReference type="InterPro" id="IPR004095">
    <property type="entry name" value="TGS"/>
</dbReference>
<proteinExistence type="inferred from homology"/>
<dbReference type="Gene3D" id="3.30.70.260">
    <property type="match status" value="1"/>
</dbReference>
<comment type="catalytic activity">
    <reaction evidence="2">
        <text>GTP + ATP = guanosine 3'-diphosphate 5'-triphosphate + AMP</text>
        <dbReference type="Rhea" id="RHEA:22088"/>
        <dbReference type="ChEBI" id="CHEBI:30616"/>
        <dbReference type="ChEBI" id="CHEBI:37565"/>
        <dbReference type="ChEBI" id="CHEBI:142410"/>
        <dbReference type="ChEBI" id="CHEBI:456215"/>
        <dbReference type="EC" id="2.7.6.5"/>
    </reaction>
</comment>
<evidence type="ECO:0000313" key="9">
    <source>
        <dbReference type="Proteomes" id="UP000054078"/>
    </source>
</evidence>
<dbReference type="InterPro" id="IPR043519">
    <property type="entry name" value="NT_sf"/>
</dbReference>
<dbReference type="Gene3D" id="3.10.20.30">
    <property type="match status" value="1"/>
</dbReference>
<dbReference type="Gene3D" id="1.10.3210.10">
    <property type="entry name" value="Hypothetical protein af1432"/>
    <property type="match status" value="1"/>
</dbReference>
<feature type="compositionally biased region" description="Low complexity" evidence="4">
    <location>
        <begin position="25"/>
        <end position="39"/>
    </location>
</feature>
<name>A0A117J3U1_TRASO</name>
<dbReference type="UniPathway" id="UPA00908">
    <property type="reaction ID" value="UER00884"/>
</dbReference>
<dbReference type="CDD" id="cd05399">
    <property type="entry name" value="NT_Rel-Spo_like"/>
    <property type="match status" value="1"/>
</dbReference>
<evidence type="ECO:0000313" key="8">
    <source>
        <dbReference type="EMBL" id="KUH57884.1"/>
    </source>
</evidence>
<dbReference type="SUPFAM" id="SSF81271">
    <property type="entry name" value="TGS-like"/>
    <property type="match status" value="1"/>
</dbReference>
<dbReference type="InterPro" id="IPR004811">
    <property type="entry name" value="RelA/Spo_fam"/>
</dbReference>